<feature type="domain" description="Alcohol dehydrogenase-like C-terminal" evidence="6">
    <location>
        <begin position="193"/>
        <end position="317"/>
    </location>
</feature>
<dbReference type="GO" id="GO:0008270">
    <property type="term" value="F:zinc ion binding"/>
    <property type="evidence" value="ECO:0007669"/>
    <property type="project" value="InterPro"/>
</dbReference>
<dbReference type="Pfam" id="PF08240">
    <property type="entry name" value="ADH_N"/>
    <property type="match status" value="1"/>
</dbReference>
<sequence length="359" mass="37264">MRATIIHAARDIRLEEVDDLVLAAGLGEGGEPASGRDAIVRVVAACVCGSDLWPYRGVTETKEPRAIGHEFVGVVEQIGSAVTGVAVGDFVIAPFYDCDMTCTNCRNGVSPSCLDGNWWGRPDREGFPTGGAQAERVRVPHADGSLVVVPGPVDEALVPHLLALSDVMGTGHHAAVSAGVGPGSTVAVVGDGAVGLCAVIAAKRLGAERIVMMSRHPDRQALARRFGATDVVEQRGEEGVAAVKALFDDIGPDAVLECVGTAESMEQAILSARPGGMVGYVGVPHGGAELPIRTLFGTNVGVNGGVAPVRNYVEELLPDVLSGAIEPGLVFDLELPLSEVAEAYAAMDERRATKVLLRP</sequence>
<dbReference type="InterPro" id="IPR002328">
    <property type="entry name" value="ADH_Zn_CS"/>
</dbReference>
<dbReference type="SUPFAM" id="SSF51735">
    <property type="entry name" value="NAD(P)-binding Rossmann-fold domains"/>
    <property type="match status" value="1"/>
</dbReference>
<keyword evidence="9" id="KW-1185">Reference proteome</keyword>
<evidence type="ECO:0000256" key="2">
    <source>
        <dbReference type="ARBA" id="ARBA00022723"/>
    </source>
</evidence>
<dbReference type="PANTHER" id="PTHR42813:SF2">
    <property type="entry name" value="DEHYDROGENASE, ZINC-CONTAINING, PUTATIVE (AFU_ORTHOLOGUE AFUA_2G02810)-RELATED"/>
    <property type="match status" value="1"/>
</dbReference>
<dbReference type="AlphaFoldDB" id="A0A9E8MM88"/>
<keyword evidence="2 5" id="KW-0479">Metal-binding</keyword>
<evidence type="ECO:0000256" key="4">
    <source>
        <dbReference type="ARBA" id="ARBA00023002"/>
    </source>
</evidence>
<keyword evidence="3 5" id="KW-0862">Zinc</keyword>
<dbReference type="Gene3D" id="3.90.180.10">
    <property type="entry name" value="Medium-chain alcohol dehydrogenases, catalytic domain"/>
    <property type="match status" value="1"/>
</dbReference>
<comment type="similarity">
    <text evidence="5">Belongs to the zinc-containing alcohol dehydrogenase family.</text>
</comment>
<dbReference type="InterPro" id="IPR013149">
    <property type="entry name" value="ADH-like_C"/>
</dbReference>
<gene>
    <name evidence="8" type="ORF">OVN18_04340</name>
</gene>
<dbReference type="InterPro" id="IPR036291">
    <property type="entry name" value="NAD(P)-bd_dom_sf"/>
</dbReference>
<dbReference type="Proteomes" id="UP001164706">
    <property type="component" value="Chromosome"/>
</dbReference>
<proteinExistence type="inferred from homology"/>
<dbReference type="EMBL" id="CP113089">
    <property type="protein sequence ID" value="WAB82245.1"/>
    <property type="molecule type" value="Genomic_DNA"/>
</dbReference>
<keyword evidence="4" id="KW-0560">Oxidoreductase</keyword>
<dbReference type="CDD" id="cd08287">
    <property type="entry name" value="FDH_like_ADH3"/>
    <property type="match status" value="1"/>
</dbReference>
<dbReference type="InterPro" id="IPR013154">
    <property type="entry name" value="ADH-like_N"/>
</dbReference>
<dbReference type="KEGG" id="mdb:OVN18_04340"/>
<dbReference type="PANTHER" id="PTHR42813">
    <property type="entry name" value="ZINC-TYPE ALCOHOL DEHYDROGENASE-LIKE"/>
    <property type="match status" value="1"/>
</dbReference>
<evidence type="ECO:0000256" key="5">
    <source>
        <dbReference type="RuleBase" id="RU361277"/>
    </source>
</evidence>
<evidence type="ECO:0000313" key="8">
    <source>
        <dbReference type="EMBL" id="WAB82245.1"/>
    </source>
</evidence>
<reference evidence="8" key="1">
    <citation type="submission" date="2022-11" db="EMBL/GenBank/DDBJ databases">
        <title>Description of Microcella daejonensis nov. sp, isolated from riverside soil.</title>
        <authorList>
            <person name="Molina K.M."/>
            <person name="Kim S.B."/>
        </authorList>
    </citation>
    <scope>NUCLEOTIDE SEQUENCE</scope>
    <source>
        <strain evidence="8">MMS21-STM12</strain>
    </source>
</reference>
<feature type="domain" description="Alcohol dehydrogenase-like N-terminal" evidence="7">
    <location>
        <begin position="37"/>
        <end position="143"/>
    </location>
</feature>
<protein>
    <submittedName>
        <fullName evidence="8">Zinc-dependent alcohol dehydrogenase family protein</fullName>
    </submittedName>
</protein>
<evidence type="ECO:0000259" key="6">
    <source>
        <dbReference type="Pfam" id="PF00107"/>
    </source>
</evidence>
<dbReference type="SUPFAM" id="SSF50129">
    <property type="entry name" value="GroES-like"/>
    <property type="match status" value="1"/>
</dbReference>
<comment type="cofactor">
    <cofactor evidence="1 5">
        <name>Zn(2+)</name>
        <dbReference type="ChEBI" id="CHEBI:29105"/>
    </cofactor>
</comment>
<evidence type="ECO:0000313" key="9">
    <source>
        <dbReference type="Proteomes" id="UP001164706"/>
    </source>
</evidence>
<evidence type="ECO:0000256" key="3">
    <source>
        <dbReference type="ARBA" id="ARBA00022833"/>
    </source>
</evidence>
<accession>A0A9E8MM88</accession>
<name>A0A9E8MM88_9MICO</name>
<dbReference type="InterPro" id="IPR011032">
    <property type="entry name" value="GroES-like_sf"/>
</dbReference>
<organism evidence="8 9">
    <name type="scientific">Microcella daejeonensis</name>
    <dbReference type="NCBI Taxonomy" id="2994971"/>
    <lineage>
        <taxon>Bacteria</taxon>
        <taxon>Bacillati</taxon>
        <taxon>Actinomycetota</taxon>
        <taxon>Actinomycetes</taxon>
        <taxon>Micrococcales</taxon>
        <taxon>Microbacteriaceae</taxon>
        <taxon>Microcella</taxon>
    </lineage>
</organism>
<dbReference type="GO" id="GO:0016491">
    <property type="term" value="F:oxidoreductase activity"/>
    <property type="evidence" value="ECO:0007669"/>
    <property type="project" value="UniProtKB-KW"/>
</dbReference>
<dbReference type="Pfam" id="PF00107">
    <property type="entry name" value="ADH_zinc_N"/>
    <property type="match status" value="1"/>
</dbReference>
<dbReference type="PROSITE" id="PS00059">
    <property type="entry name" value="ADH_ZINC"/>
    <property type="match status" value="1"/>
</dbReference>
<dbReference type="RefSeq" id="WP_267782204.1">
    <property type="nucleotide sequence ID" value="NZ_CP113089.1"/>
</dbReference>
<evidence type="ECO:0000256" key="1">
    <source>
        <dbReference type="ARBA" id="ARBA00001947"/>
    </source>
</evidence>
<evidence type="ECO:0000259" key="7">
    <source>
        <dbReference type="Pfam" id="PF08240"/>
    </source>
</evidence>
<dbReference type="Gene3D" id="3.40.50.720">
    <property type="entry name" value="NAD(P)-binding Rossmann-like Domain"/>
    <property type="match status" value="1"/>
</dbReference>